<dbReference type="AlphaFoldDB" id="A0A0D2ASI9"/>
<dbReference type="PANTHER" id="PTHR47654:SF5">
    <property type="entry name" value="TRANSCRIPTION FACTOR DOMAIN-CONTAINING PROTEIN"/>
    <property type="match status" value="1"/>
</dbReference>
<dbReference type="Proteomes" id="UP000053328">
    <property type="component" value="Unassembled WGS sequence"/>
</dbReference>
<gene>
    <name evidence="3" type="ORF">PV08_12065</name>
</gene>
<dbReference type="OrthoDB" id="5296287at2759"/>
<dbReference type="HOGENOM" id="CLU_011910_2_0_1"/>
<dbReference type="GO" id="GO:0008270">
    <property type="term" value="F:zinc ion binding"/>
    <property type="evidence" value="ECO:0007669"/>
    <property type="project" value="InterPro"/>
</dbReference>
<dbReference type="PANTHER" id="PTHR47654">
    <property type="entry name" value="ZN(II)2CYS6 TRANSCRIPTION FACTOR (EUROFUNG)-RELATED"/>
    <property type="match status" value="1"/>
</dbReference>
<dbReference type="VEuPathDB" id="FungiDB:PV08_12065"/>
<evidence type="ECO:0000256" key="1">
    <source>
        <dbReference type="ARBA" id="ARBA00023242"/>
    </source>
</evidence>
<dbReference type="InterPro" id="IPR007219">
    <property type="entry name" value="XnlR_reg_dom"/>
</dbReference>
<feature type="domain" description="Xylanolytic transcriptional activator regulatory" evidence="2">
    <location>
        <begin position="206"/>
        <end position="281"/>
    </location>
</feature>
<keyword evidence="1" id="KW-0539">Nucleus</keyword>
<dbReference type="SMART" id="SM00906">
    <property type="entry name" value="Fungal_trans"/>
    <property type="match status" value="1"/>
</dbReference>
<dbReference type="RefSeq" id="XP_016229894.1">
    <property type="nucleotide sequence ID" value="XM_016386372.1"/>
</dbReference>
<dbReference type="GO" id="GO:0006351">
    <property type="term" value="P:DNA-templated transcription"/>
    <property type="evidence" value="ECO:0007669"/>
    <property type="project" value="InterPro"/>
</dbReference>
<organism evidence="3 4">
    <name type="scientific">Exophiala spinifera</name>
    <dbReference type="NCBI Taxonomy" id="91928"/>
    <lineage>
        <taxon>Eukaryota</taxon>
        <taxon>Fungi</taxon>
        <taxon>Dikarya</taxon>
        <taxon>Ascomycota</taxon>
        <taxon>Pezizomycotina</taxon>
        <taxon>Eurotiomycetes</taxon>
        <taxon>Chaetothyriomycetidae</taxon>
        <taxon>Chaetothyriales</taxon>
        <taxon>Herpotrichiellaceae</taxon>
        <taxon>Exophiala</taxon>
    </lineage>
</organism>
<evidence type="ECO:0000259" key="2">
    <source>
        <dbReference type="SMART" id="SM00906"/>
    </source>
</evidence>
<accession>A0A0D2ASI9</accession>
<dbReference type="CDD" id="cd12148">
    <property type="entry name" value="fungal_TF_MHR"/>
    <property type="match status" value="1"/>
</dbReference>
<dbReference type="GeneID" id="27339148"/>
<name>A0A0D2ASI9_9EURO</name>
<evidence type="ECO:0000313" key="4">
    <source>
        <dbReference type="Proteomes" id="UP000053328"/>
    </source>
</evidence>
<dbReference type="InterPro" id="IPR053230">
    <property type="entry name" value="Trans_reg_galc"/>
</dbReference>
<reference evidence="3 4" key="1">
    <citation type="submission" date="2015-01" db="EMBL/GenBank/DDBJ databases">
        <title>The Genome Sequence of Exophiala spinifera CBS89968.</title>
        <authorList>
            <consortium name="The Broad Institute Genomics Platform"/>
            <person name="Cuomo C."/>
            <person name="de Hoog S."/>
            <person name="Gorbushina A."/>
            <person name="Stielow B."/>
            <person name="Teixiera M."/>
            <person name="Abouelleil A."/>
            <person name="Chapman S.B."/>
            <person name="Priest M."/>
            <person name="Young S.K."/>
            <person name="Wortman J."/>
            <person name="Nusbaum C."/>
            <person name="Birren B."/>
        </authorList>
    </citation>
    <scope>NUCLEOTIDE SEQUENCE [LARGE SCALE GENOMIC DNA]</scope>
    <source>
        <strain evidence="3 4">CBS 89968</strain>
    </source>
</reference>
<proteinExistence type="predicted"/>
<evidence type="ECO:0000313" key="3">
    <source>
        <dbReference type="EMBL" id="KIW09678.1"/>
    </source>
</evidence>
<protein>
    <recommendedName>
        <fullName evidence="2">Xylanolytic transcriptional activator regulatory domain-containing protein</fullName>
    </recommendedName>
</protein>
<dbReference type="EMBL" id="KN847505">
    <property type="protein sequence ID" value="KIW09678.1"/>
    <property type="molecule type" value="Genomic_DNA"/>
</dbReference>
<sequence>MGELSRKVSLAQGEGAFGLVGNMSEVAWIDQAFGVVRGRPGATRPRLSTSGVLDPHAFSATNFIYFVDDDEVLTVNEDPIDPYQRPSFSRSLVLTEAYFHALQDAFPFVVHDDFLSNLFNVSTQHSWTGRRLLAKANMMWAIGSKWLEMTGMNGEAPRDTHQHYYARARALGLDHRAVFDHPNIDQVQGMGLLVLYLLFNGSVTRAWITLGCATRHATALGLHLRVTDPSVSDEDLRSRARTWYSLYSLEVLISEITGRPKSMSVSDVTVPIDLLERGNLDYSPPSPVTSQIGDSILLEISRKTWLEHLDLMQNTSSLEVKVGELGQEAASPDYAIPNAYLPQRLCLCLLSDKIARQLYSGTNDDTWVGLQRKIHGLEDEMQHWFENLPENLYLVSRGRQSRNLRARIELAMYYRSLQMILYRPCLCANSVEVEAVESREFNHRSARACVLGAMSMLALLPDDPTITEIYRRLPWWSLLHFVAQASAVLHLELAIDAQHFEGEVNQLVESVTKAMQYLHCMAGASLSAYRAWNIFRTLLTEVSRRYHNMDLSGVAQDAPRPPGWTEELDKVVSGY</sequence>
<keyword evidence="4" id="KW-1185">Reference proteome</keyword>
<dbReference type="Pfam" id="PF04082">
    <property type="entry name" value="Fungal_trans"/>
    <property type="match status" value="1"/>
</dbReference>
<dbReference type="GO" id="GO:0003677">
    <property type="term" value="F:DNA binding"/>
    <property type="evidence" value="ECO:0007669"/>
    <property type="project" value="InterPro"/>
</dbReference>